<proteinExistence type="predicted"/>
<dbReference type="Pfam" id="PF11367">
    <property type="entry name" value="Tail_completion_gp17"/>
    <property type="match status" value="1"/>
</dbReference>
<reference evidence="1 2" key="1">
    <citation type="journal article" date="2022" name="Viruses">
        <title>Two Novel Lytic Bacteriophages Infecting Enterococcus spp. Are Promising Candidates for Targeted Antibacterial Therapy.</title>
        <authorList>
            <person name="Tkachev P.V."/>
            <person name="Pchelin I.M."/>
            <person name="Azarov D.V."/>
            <person name="Gorshkov A.N."/>
            <person name="Shamova O.V."/>
            <person name="Dmitriev A.V."/>
            <person name="Goncharov A.E."/>
        </authorList>
    </citation>
    <scope>NUCLEOTIDE SEQUENCE [LARGE SCALE GENOMIC DNA]</scope>
</reference>
<evidence type="ECO:0000313" key="1">
    <source>
        <dbReference type="EMBL" id="QYI86601.1"/>
    </source>
</evidence>
<dbReference type="Gene3D" id="3.30.2000.30">
    <property type="match status" value="1"/>
</dbReference>
<dbReference type="InterPro" id="IPR053745">
    <property type="entry name" value="Viral_Tail_Comp_sf"/>
</dbReference>
<dbReference type="InterPro" id="IPR021508">
    <property type="entry name" value="Gp17-like"/>
</dbReference>
<dbReference type="Proteomes" id="UP000827296">
    <property type="component" value="Segment"/>
</dbReference>
<organism evidence="1 2">
    <name type="scientific">Enterococcus phage SSsP-1</name>
    <dbReference type="NCBI Taxonomy" id="2859527"/>
    <lineage>
        <taxon>Viruses</taxon>
        <taxon>Duplodnaviria</taxon>
        <taxon>Heunggongvirae</taxon>
        <taxon>Uroviricota</taxon>
        <taxon>Caudoviricetes</taxon>
        <taxon>Saphexavirus</taxon>
        <taxon>Saphexavirus SSsP1</taxon>
    </lineage>
</organism>
<sequence length="144" mass="16473">MSTRPPFRARSSSVALQRAIVKEIRAQGINIWDGVNKKPEYPFIKIGEELTSGRTISKDAIGKMHNLTLHIWSDYDSSFEVKNLTDFLVDLLINSPLQLEEGFCIGKKELDHVRYTEAANGTYKNERAYLFLDFEVIDSTIDPY</sequence>
<keyword evidence="2" id="KW-1185">Reference proteome</keyword>
<evidence type="ECO:0000313" key="2">
    <source>
        <dbReference type="Proteomes" id="UP000827296"/>
    </source>
</evidence>
<name>A0AAE7WEF2_9CAUD</name>
<accession>A0AAE7WEF2</accession>
<protein>
    <submittedName>
        <fullName evidence="1">Tail-to-head joining protein</fullName>
    </submittedName>
</protein>
<dbReference type="EMBL" id="MZ333457">
    <property type="protein sequence ID" value="QYI86601.1"/>
    <property type="molecule type" value="Genomic_DNA"/>
</dbReference>